<evidence type="ECO:0008006" key="3">
    <source>
        <dbReference type="Google" id="ProtNLM"/>
    </source>
</evidence>
<proteinExistence type="predicted"/>
<evidence type="ECO:0000313" key="1">
    <source>
        <dbReference type="EMBL" id="PSL44787.1"/>
    </source>
</evidence>
<comment type="caution">
    <text evidence="1">The sequence shown here is derived from an EMBL/GenBank/DDBJ whole genome shotgun (WGS) entry which is preliminary data.</text>
</comment>
<dbReference type="RefSeq" id="WP_106530224.1">
    <property type="nucleotide sequence ID" value="NZ_PYAW01000005.1"/>
</dbReference>
<name>A0A2P8HEX7_CHINA</name>
<sequence length="113" mass="12732">MDYDGAQCIIQASWNWTFSRKDMEVYGDKGYLLAADKNTLILRNAERAPATVRHITATDIPVYEDPFTYLADVVQHKIKVPADGLYAPENNVIVVRILEAAKESVRTGKTVKF</sequence>
<dbReference type="EMBL" id="PYAW01000005">
    <property type="protein sequence ID" value="PSL44787.1"/>
    <property type="molecule type" value="Genomic_DNA"/>
</dbReference>
<dbReference type="AlphaFoldDB" id="A0A2P8HEX7"/>
<reference evidence="1 2" key="1">
    <citation type="submission" date="2018-03" db="EMBL/GenBank/DDBJ databases">
        <title>Genomic Encyclopedia of Archaeal and Bacterial Type Strains, Phase II (KMG-II): from individual species to whole genera.</title>
        <authorList>
            <person name="Goeker M."/>
        </authorList>
    </citation>
    <scope>NUCLEOTIDE SEQUENCE [LARGE SCALE GENOMIC DNA]</scope>
    <source>
        <strain evidence="1 2">DSM 24859</strain>
    </source>
</reference>
<gene>
    <name evidence="1" type="ORF">CLV51_105159</name>
</gene>
<dbReference type="Gene3D" id="3.30.360.10">
    <property type="entry name" value="Dihydrodipicolinate Reductase, domain 2"/>
    <property type="match status" value="1"/>
</dbReference>
<protein>
    <recommendedName>
        <fullName evidence="3">Gfo/Idh/MocA-like oxidoreductase C-terminal domain-containing protein</fullName>
    </recommendedName>
</protein>
<keyword evidence="2" id="KW-1185">Reference proteome</keyword>
<accession>A0A2P8HEX7</accession>
<evidence type="ECO:0000313" key="2">
    <source>
        <dbReference type="Proteomes" id="UP000240971"/>
    </source>
</evidence>
<organism evidence="1 2">
    <name type="scientific">Chitinophaga niastensis</name>
    <dbReference type="NCBI Taxonomy" id="536980"/>
    <lineage>
        <taxon>Bacteria</taxon>
        <taxon>Pseudomonadati</taxon>
        <taxon>Bacteroidota</taxon>
        <taxon>Chitinophagia</taxon>
        <taxon>Chitinophagales</taxon>
        <taxon>Chitinophagaceae</taxon>
        <taxon>Chitinophaga</taxon>
    </lineage>
</organism>
<dbReference type="Proteomes" id="UP000240971">
    <property type="component" value="Unassembled WGS sequence"/>
</dbReference>
<dbReference type="OrthoDB" id="9815825at2"/>